<name>A0A8U0A7X1_9EURY</name>
<feature type="domain" description="CBS" evidence="3">
    <location>
        <begin position="71"/>
        <end position="127"/>
    </location>
</feature>
<geneLocation type="plasmid" evidence="4 5">
    <name>unnamed3</name>
</geneLocation>
<dbReference type="SUPFAM" id="SSF54631">
    <property type="entry name" value="CBS-domain pair"/>
    <property type="match status" value="1"/>
</dbReference>
<proteinExistence type="predicted"/>
<dbReference type="Proteomes" id="UP000831768">
    <property type="component" value="Plasmid unnamed3"/>
</dbReference>
<dbReference type="PANTHER" id="PTHR43080:SF2">
    <property type="entry name" value="CBS DOMAIN-CONTAINING PROTEIN"/>
    <property type="match status" value="1"/>
</dbReference>
<evidence type="ECO:0000256" key="2">
    <source>
        <dbReference type="PROSITE-ProRule" id="PRU00703"/>
    </source>
</evidence>
<dbReference type="SMART" id="SM00116">
    <property type="entry name" value="CBS"/>
    <property type="match status" value="2"/>
</dbReference>
<dbReference type="AlphaFoldDB" id="A0A8U0A7X1"/>
<keyword evidence="4" id="KW-0614">Plasmid</keyword>
<evidence type="ECO:0000259" key="3">
    <source>
        <dbReference type="PROSITE" id="PS51371"/>
    </source>
</evidence>
<accession>A0A8U0A7X1</accession>
<gene>
    <name evidence="4" type="ORF">MW046_17925</name>
</gene>
<dbReference type="InterPro" id="IPR046342">
    <property type="entry name" value="CBS_dom_sf"/>
</dbReference>
<evidence type="ECO:0000256" key="1">
    <source>
        <dbReference type="ARBA" id="ARBA00023122"/>
    </source>
</evidence>
<organism evidence="4 5">
    <name type="scientific">Halocatena salina</name>
    <dbReference type="NCBI Taxonomy" id="2934340"/>
    <lineage>
        <taxon>Archaea</taxon>
        <taxon>Methanobacteriati</taxon>
        <taxon>Methanobacteriota</taxon>
        <taxon>Stenosarchaea group</taxon>
        <taxon>Halobacteria</taxon>
        <taxon>Halobacteriales</taxon>
        <taxon>Natronomonadaceae</taxon>
        <taxon>Halocatena</taxon>
    </lineage>
</organism>
<sequence length="141" mass="15135">MPVGHLGPEAVVTINPDAQISDVVNKLDSENVGAIVVTENDEPVGIVTDRDIALAVNEDDNIGTEAVRSVMTEDPVTLHEGEEAMEVSRAIDEYNVRRILIVDDNGKLSGIVTLDDLIATVGEQLDNVAETIEVQSPEYSP</sequence>
<dbReference type="RefSeq" id="WP_247995593.1">
    <property type="nucleotide sequence ID" value="NZ_CP096022.1"/>
</dbReference>
<keyword evidence="1 2" id="KW-0129">CBS domain</keyword>
<protein>
    <submittedName>
        <fullName evidence="4">CBS domain-containing protein</fullName>
    </submittedName>
</protein>
<reference evidence="4" key="1">
    <citation type="submission" date="2022-04" db="EMBL/GenBank/DDBJ databases">
        <title>Halocatena sp. nov., isolated from a salt lake.</title>
        <authorList>
            <person name="Cui H.-L."/>
        </authorList>
    </citation>
    <scope>NUCLEOTIDE SEQUENCE</scope>
    <source>
        <strain evidence="4">AD-1</strain>
        <plasmid evidence="4">unnamed3</plasmid>
    </source>
</reference>
<dbReference type="InterPro" id="IPR000644">
    <property type="entry name" value="CBS_dom"/>
</dbReference>
<dbReference type="GeneID" id="71929966"/>
<dbReference type="InterPro" id="IPR051257">
    <property type="entry name" value="Diverse_CBS-Domain"/>
</dbReference>
<dbReference type="PANTHER" id="PTHR43080">
    <property type="entry name" value="CBS DOMAIN-CONTAINING PROTEIN CBSX3, MITOCHONDRIAL"/>
    <property type="match status" value="1"/>
</dbReference>
<dbReference type="Pfam" id="PF00571">
    <property type="entry name" value="CBS"/>
    <property type="match status" value="2"/>
</dbReference>
<keyword evidence="5" id="KW-1185">Reference proteome</keyword>
<evidence type="ECO:0000313" key="5">
    <source>
        <dbReference type="Proteomes" id="UP000831768"/>
    </source>
</evidence>
<dbReference type="EMBL" id="CP096022">
    <property type="protein sequence ID" value="UPM44939.1"/>
    <property type="molecule type" value="Genomic_DNA"/>
</dbReference>
<dbReference type="PROSITE" id="PS51371">
    <property type="entry name" value="CBS"/>
    <property type="match status" value="2"/>
</dbReference>
<dbReference type="Gene3D" id="3.10.580.10">
    <property type="entry name" value="CBS-domain"/>
    <property type="match status" value="1"/>
</dbReference>
<evidence type="ECO:0000313" key="4">
    <source>
        <dbReference type="EMBL" id="UPM44939.1"/>
    </source>
</evidence>
<feature type="domain" description="CBS" evidence="3">
    <location>
        <begin position="6"/>
        <end position="62"/>
    </location>
</feature>
<dbReference type="KEGG" id="haad:MW046_17925"/>